<comment type="caution">
    <text evidence="4">The sequence shown here is derived from an EMBL/GenBank/DDBJ whole genome shotgun (WGS) entry which is preliminary data.</text>
</comment>
<dbReference type="PANTHER" id="PTHR43165:SF1">
    <property type="entry name" value="PHOSPHODIESTERASE MJ0936"/>
    <property type="match status" value="1"/>
</dbReference>
<feature type="domain" description="Calcineurin-like phosphoesterase" evidence="3">
    <location>
        <begin position="1"/>
        <end position="150"/>
    </location>
</feature>
<dbReference type="GO" id="GO:0046872">
    <property type="term" value="F:metal ion binding"/>
    <property type="evidence" value="ECO:0007669"/>
    <property type="project" value="UniProtKB-KW"/>
</dbReference>
<keyword evidence="2" id="KW-0479">Metal-binding</keyword>
<dbReference type="GO" id="GO:0016787">
    <property type="term" value="F:hydrolase activity"/>
    <property type="evidence" value="ECO:0007669"/>
    <property type="project" value="UniProtKB-UniRule"/>
</dbReference>
<dbReference type="Proteomes" id="UP000230405">
    <property type="component" value="Unassembled WGS sequence"/>
</dbReference>
<name>A0A2M7VFL0_9BACT</name>
<sequence>MKIIIISDIHDNIPNLIKTLAWAKQNSIDTIFCCGDLGSEATFDHLAKNFTGQIYAVLGNMDTGYVDYEKIKNKYNNVVIGHNELIIDIDLGKILLVHEPKSYRAHLTNENIKYIFHGHTHKPWLEQQFKKTILCPGNLANQFFAPGFAYWDTEVNKFKLIQVNTL</sequence>
<dbReference type="InterPro" id="IPR029052">
    <property type="entry name" value="Metallo-depent_PP-like"/>
</dbReference>
<dbReference type="InterPro" id="IPR024654">
    <property type="entry name" value="Calcineurin-like_PHP_lpxH"/>
</dbReference>
<protein>
    <recommendedName>
        <fullName evidence="2">Phosphoesterase</fullName>
        <ecNumber evidence="2">3.1.4.-</ecNumber>
    </recommendedName>
</protein>
<proteinExistence type="inferred from homology"/>
<gene>
    <name evidence="4" type="ORF">COX77_01725</name>
</gene>
<evidence type="ECO:0000259" key="3">
    <source>
        <dbReference type="Pfam" id="PF12850"/>
    </source>
</evidence>
<dbReference type="AlphaFoldDB" id="A0A2M7VFL0"/>
<dbReference type="InterPro" id="IPR000979">
    <property type="entry name" value="Phosphodiesterase_MJ0936/Vps29"/>
</dbReference>
<comment type="similarity">
    <text evidence="1 2">Belongs to the metallophosphoesterase superfamily. YfcE family.</text>
</comment>
<accession>A0A2M7VFL0</accession>
<dbReference type="EC" id="3.1.4.-" evidence="2"/>
<evidence type="ECO:0000256" key="2">
    <source>
        <dbReference type="RuleBase" id="RU362039"/>
    </source>
</evidence>
<dbReference type="EMBL" id="PFPO01000031">
    <property type="protein sequence ID" value="PIZ99380.1"/>
    <property type="molecule type" value="Genomic_DNA"/>
</dbReference>
<reference evidence="5" key="1">
    <citation type="submission" date="2017-09" db="EMBL/GenBank/DDBJ databases">
        <title>Depth-based differentiation of microbial function through sediment-hosted aquifers and enrichment of novel symbionts in the deep terrestrial subsurface.</title>
        <authorList>
            <person name="Probst A.J."/>
            <person name="Ladd B."/>
            <person name="Jarett J.K."/>
            <person name="Geller-Mcgrath D.E."/>
            <person name="Sieber C.M.K."/>
            <person name="Emerson J.B."/>
            <person name="Anantharaman K."/>
            <person name="Thomas B.C."/>
            <person name="Malmstrom R."/>
            <person name="Stieglmeier M."/>
            <person name="Klingl A."/>
            <person name="Woyke T."/>
            <person name="Ryan C.M."/>
            <person name="Banfield J.F."/>
        </authorList>
    </citation>
    <scope>NUCLEOTIDE SEQUENCE [LARGE SCALE GENOMIC DNA]</scope>
</reference>
<dbReference type="PANTHER" id="PTHR43165">
    <property type="entry name" value="METALLOPHOSPHOESTERASE"/>
    <property type="match status" value="1"/>
</dbReference>
<dbReference type="InterPro" id="IPR053193">
    <property type="entry name" value="MetalloPDE_YfcE-like"/>
</dbReference>
<evidence type="ECO:0000256" key="1">
    <source>
        <dbReference type="ARBA" id="ARBA00008950"/>
    </source>
</evidence>
<dbReference type="Pfam" id="PF12850">
    <property type="entry name" value="Metallophos_2"/>
    <property type="match status" value="1"/>
</dbReference>
<evidence type="ECO:0000313" key="5">
    <source>
        <dbReference type="Proteomes" id="UP000230405"/>
    </source>
</evidence>
<evidence type="ECO:0000313" key="4">
    <source>
        <dbReference type="EMBL" id="PIZ99380.1"/>
    </source>
</evidence>
<dbReference type="Gene3D" id="3.60.21.10">
    <property type="match status" value="1"/>
</dbReference>
<dbReference type="SUPFAM" id="SSF56300">
    <property type="entry name" value="Metallo-dependent phosphatases"/>
    <property type="match status" value="1"/>
</dbReference>
<organism evidence="4 5">
    <name type="scientific">Candidatus Komeilibacteria bacterium CG_4_10_14_0_2_um_filter_37_10</name>
    <dbReference type="NCBI Taxonomy" id="1974470"/>
    <lineage>
        <taxon>Bacteria</taxon>
        <taxon>Candidatus Komeiliibacteriota</taxon>
    </lineage>
</organism>
<comment type="cofactor">
    <cofactor evidence="2">
        <name>a divalent metal cation</name>
        <dbReference type="ChEBI" id="CHEBI:60240"/>
    </cofactor>
</comment>
<dbReference type="NCBIfam" id="TIGR00040">
    <property type="entry name" value="yfcE"/>
    <property type="match status" value="1"/>
</dbReference>